<organism evidence="1 2">
    <name type="scientific">Candidatus Endolissoclinum faulkneri L2</name>
    <dbReference type="NCBI Taxonomy" id="1193729"/>
    <lineage>
        <taxon>Bacteria</taxon>
        <taxon>Pseudomonadati</taxon>
        <taxon>Pseudomonadota</taxon>
        <taxon>Alphaproteobacteria</taxon>
        <taxon>Rhodospirillales</taxon>
        <taxon>Rhodospirillaceae</taxon>
        <taxon>Candidatus Endolissoclinum</taxon>
    </lineage>
</organism>
<evidence type="ECO:0000313" key="1">
    <source>
        <dbReference type="EMBL" id="AFX98893.1"/>
    </source>
</evidence>
<evidence type="ECO:0000313" key="2">
    <source>
        <dbReference type="Proteomes" id="UP000010077"/>
    </source>
</evidence>
<gene>
    <name evidence="1" type="ORF">A1OE_705</name>
</gene>
<proteinExistence type="predicted"/>
<keyword evidence="2" id="KW-1185">Reference proteome</keyword>
<name>K7Z4F8_9PROT</name>
<dbReference type="Proteomes" id="UP000010077">
    <property type="component" value="Chromosome"/>
</dbReference>
<sequence length="57" mass="6660">MASLQVLAIIAKQFYILTYINYKLMFGQSLTKLLNNPKMQLKDNQISSVVYLYIRCL</sequence>
<dbReference type="HOGENOM" id="CLU_2988039_0_0_5"/>
<protein>
    <submittedName>
        <fullName evidence="1">Uncharacterized protein</fullName>
    </submittedName>
</protein>
<dbReference type="KEGG" id="thal:A1OE_705"/>
<dbReference type="EMBL" id="CP003539">
    <property type="protein sequence ID" value="AFX98893.1"/>
    <property type="molecule type" value="Genomic_DNA"/>
</dbReference>
<dbReference type="AlphaFoldDB" id="K7Z4F8"/>
<reference evidence="1 2" key="1">
    <citation type="journal article" date="2012" name="Proc. Natl. Acad. Sci. U.S.A.">
        <title>Genome streamlining and chemical defense in a coral reef symbiosis.</title>
        <authorList>
            <person name="Kwan J.C."/>
            <person name="Donia M.S."/>
            <person name="Han A.W."/>
            <person name="Hirose E."/>
            <person name="Haygood M.G."/>
            <person name="Schmidt E.W."/>
        </authorList>
    </citation>
    <scope>NUCLEOTIDE SEQUENCE [LARGE SCALE GENOMIC DNA]</scope>
    <source>
        <strain evidence="1 2">L2</strain>
    </source>
</reference>
<accession>K7Z4F8</accession>